<dbReference type="Proteomes" id="UP000780768">
    <property type="component" value="Unassembled WGS sequence"/>
</dbReference>
<dbReference type="InterPro" id="IPR029052">
    <property type="entry name" value="Metallo-depent_PP-like"/>
</dbReference>
<dbReference type="SUPFAM" id="SSF56300">
    <property type="entry name" value="Metallo-dependent phosphatases"/>
    <property type="match status" value="1"/>
</dbReference>
<dbReference type="CDD" id="cd00841">
    <property type="entry name" value="MPP_YfcE"/>
    <property type="match status" value="1"/>
</dbReference>
<dbReference type="NCBIfam" id="TIGR00040">
    <property type="entry name" value="yfcE"/>
    <property type="match status" value="1"/>
</dbReference>
<protein>
    <recommendedName>
        <fullName evidence="2">Phosphoesterase</fullName>
        <ecNumber evidence="2">3.1.4.-</ecNumber>
    </recommendedName>
</protein>
<dbReference type="GO" id="GO:0016787">
    <property type="term" value="F:hydrolase activity"/>
    <property type="evidence" value="ECO:0007669"/>
    <property type="project" value="UniProtKB-UniRule"/>
</dbReference>
<comment type="cofactor">
    <cofactor evidence="2">
        <name>a divalent metal cation</name>
        <dbReference type="ChEBI" id="CHEBI:60240"/>
    </cofactor>
</comment>
<dbReference type="EMBL" id="DYVR01000065">
    <property type="protein sequence ID" value="HJF84501.1"/>
    <property type="molecule type" value="Genomic_DNA"/>
</dbReference>
<keyword evidence="4" id="KW-0378">Hydrolase</keyword>
<dbReference type="RefSeq" id="WP_346686061.1">
    <property type="nucleotide sequence ID" value="NZ_OZ006974.1"/>
</dbReference>
<dbReference type="PANTHER" id="PTHR43165">
    <property type="entry name" value="METALLOPHOSPHOESTERASE"/>
    <property type="match status" value="1"/>
</dbReference>
<evidence type="ECO:0000256" key="2">
    <source>
        <dbReference type="RuleBase" id="RU362039"/>
    </source>
</evidence>
<accession>A0A921HME5</accession>
<comment type="similarity">
    <text evidence="1 2">Belongs to the metallophosphoesterase superfamily. YfcE family.</text>
</comment>
<dbReference type="GO" id="GO:0046872">
    <property type="term" value="F:metal ion binding"/>
    <property type="evidence" value="ECO:0007669"/>
    <property type="project" value="UniProtKB-KW"/>
</dbReference>
<reference evidence="4" key="2">
    <citation type="submission" date="2021-09" db="EMBL/GenBank/DDBJ databases">
        <authorList>
            <person name="Gilroy R."/>
        </authorList>
    </citation>
    <scope>NUCLEOTIDE SEQUENCE</scope>
    <source>
        <strain evidence="4">7318</strain>
    </source>
</reference>
<dbReference type="AlphaFoldDB" id="A0A921HME5"/>
<evidence type="ECO:0000259" key="3">
    <source>
        <dbReference type="Pfam" id="PF12850"/>
    </source>
</evidence>
<dbReference type="InterPro" id="IPR024654">
    <property type="entry name" value="Calcineurin-like_PHP_lpxH"/>
</dbReference>
<evidence type="ECO:0000313" key="5">
    <source>
        <dbReference type="Proteomes" id="UP000780768"/>
    </source>
</evidence>
<comment type="caution">
    <text evidence="4">The sequence shown here is derived from an EMBL/GenBank/DDBJ whole genome shotgun (WGS) entry which is preliminary data.</text>
</comment>
<evidence type="ECO:0000256" key="1">
    <source>
        <dbReference type="ARBA" id="ARBA00008950"/>
    </source>
</evidence>
<organism evidence="4 5">
    <name type="scientific">Megamonas hypermegale</name>
    <dbReference type="NCBI Taxonomy" id="158847"/>
    <lineage>
        <taxon>Bacteria</taxon>
        <taxon>Bacillati</taxon>
        <taxon>Bacillota</taxon>
        <taxon>Negativicutes</taxon>
        <taxon>Selenomonadales</taxon>
        <taxon>Selenomonadaceae</taxon>
        <taxon>Megamonas</taxon>
    </lineage>
</organism>
<sequence>MKIGIISDTHGCHERWSLAYDKYFKDADMIIHAGDVLYHGPRNPMLDDYNPAKLAEKINACPMPVVICRGNCDSEVDTLVLDMPIQAPYTYVVAEGLKIVTTHGHYVETDEAKDKMAQALKADLFISGHVHINVLEKRGNTVFLNPGSPSLSKREDGRATVAVLEDKKISIIDINTDEVIMSLTL</sequence>
<keyword evidence="2" id="KW-0479">Metal-binding</keyword>
<reference evidence="4" key="1">
    <citation type="journal article" date="2021" name="PeerJ">
        <title>Extensive microbial diversity within the chicken gut microbiome revealed by metagenomics and culture.</title>
        <authorList>
            <person name="Gilroy R."/>
            <person name="Ravi A."/>
            <person name="Getino M."/>
            <person name="Pursley I."/>
            <person name="Horton D.L."/>
            <person name="Alikhan N.F."/>
            <person name="Baker D."/>
            <person name="Gharbi K."/>
            <person name="Hall N."/>
            <person name="Watson M."/>
            <person name="Adriaenssens E.M."/>
            <person name="Foster-Nyarko E."/>
            <person name="Jarju S."/>
            <person name="Secka A."/>
            <person name="Antonio M."/>
            <person name="Oren A."/>
            <person name="Chaudhuri R.R."/>
            <person name="La Ragione R."/>
            <person name="Hildebrand F."/>
            <person name="Pallen M.J."/>
        </authorList>
    </citation>
    <scope>NUCLEOTIDE SEQUENCE</scope>
    <source>
        <strain evidence="4">7318</strain>
    </source>
</reference>
<feature type="domain" description="Calcineurin-like phosphoesterase" evidence="3">
    <location>
        <begin position="1"/>
        <end position="165"/>
    </location>
</feature>
<dbReference type="InterPro" id="IPR000979">
    <property type="entry name" value="Phosphodiesterase_MJ0936/Vps29"/>
</dbReference>
<dbReference type="InterPro" id="IPR041802">
    <property type="entry name" value="MPP_YfcE"/>
</dbReference>
<proteinExistence type="inferred from homology"/>
<gene>
    <name evidence="4" type="primary">yfcE</name>
    <name evidence="4" type="ORF">K8V65_02405</name>
</gene>
<dbReference type="EC" id="3.1.4.-" evidence="2"/>
<dbReference type="PANTHER" id="PTHR43165:SF1">
    <property type="entry name" value="PHOSPHODIESTERASE MJ0936"/>
    <property type="match status" value="1"/>
</dbReference>
<dbReference type="NCBIfam" id="NF006988">
    <property type="entry name" value="PRK09453.1"/>
    <property type="match status" value="1"/>
</dbReference>
<dbReference type="Pfam" id="PF12850">
    <property type="entry name" value="Metallophos_2"/>
    <property type="match status" value="1"/>
</dbReference>
<dbReference type="Gene3D" id="3.60.21.10">
    <property type="match status" value="1"/>
</dbReference>
<name>A0A921HME5_9FIRM</name>
<dbReference type="InterPro" id="IPR053193">
    <property type="entry name" value="MetalloPDE_YfcE-like"/>
</dbReference>
<evidence type="ECO:0000313" key="4">
    <source>
        <dbReference type="EMBL" id="HJF84501.1"/>
    </source>
</evidence>